<protein>
    <submittedName>
        <fullName evidence="1">Uncharacterized protein</fullName>
    </submittedName>
</protein>
<dbReference type="InterPro" id="IPR007914">
    <property type="entry name" value="UPF0193"/>
</dbReference>
<evidence type="ECO:0000313" key="1">
    <source>
        <dbReference type="EnsemblMetazoa" id="XP_014252319.1"/>
    </source>
</evidence>
<name>A0A8I6RVD7_CIMLE</name>
<evidence type="ECO:0000313" key="2">
    <source>
        <dbReference type="Proteomes" id="UP000494040"/>
    </source>
</evidence>
<keyword evidence="2" id="KW-1185">Reference proteome</keyword>
<dbReference type="OMA" id="MMAYGKD"/>
<dbReference type="OrthoDB" id="10262032at2759"/>
<dbReference type="Proteomes" id="UP000494040">
    <property type="component" value="Unassembled WGS sequence"/>
</dbReference>
<dbReference type="RefSeq" id="XP_014252319.1">
    <property type="nucleotide sequence ID" value="XM_014396833.2"/>
</dbReference>
<dbReference type="PANTHER" id="PTHR28348:SF1">
    <property type="entry name" value="UPF0193 PROTEIN EVG1"/>
    <property type="match status" value="1"/>
</dbReference>
<dbReference type="KEGG" id="clec:106668255"/>
<dbReference type="PANTHER" id="PTHR28348">
    <property type="entry name" value="UPF0193 PROTEIN EVG1"/>
    <property type="match status" value="1"/>
</dbReference>
<dbReference type="GeneID" id="106668255"/>
<dbReference type="Pfam" id="PF05250">
    <property type="entry name" value="UPF0193"/>
    <property type="match status" value="1"/>
</dbReference>
<dbReference type="AlphaFoldDB" id="A0A8I6RVD7"/>
<dbReference type="EnsemblMetazoa" id="XM_014396833.2">
    <property type="protein sequence ID" value="XP_014252319.1"/>
    <property type="gene ID" value="LOC106668255"/>
</dbReference>
<reference evidence="1" key="1">
    <citation type="submission" date="2022-01" db="UniProtKB">
        <authorList>
            <consortium name="EnsemblMetazoa"/>
        </authorList>
    </citation>
    <scope>IDENTIFICATION</scope>
</reference>
<organism evidence="1 2">
    <name type="scientific">Cimex lectularius</name>
    <name type="common">Bed bug</name>
    <name type="synonym">Acanthia lectularia</name>
    <dbReference type="NCBI Taxonomy" id="79782"/>
    <lineage>
        <taxon>Eukaryota</taxon>
        <taxon>Metazoa</taxon>
        <taxon>Ecdysozoa</taxon>
        <taxon>Arthropoda</taxon>
        <taxon>Hexapoda</taxon>
        <taxon>Insecta</taxon>
        <taxon>Pterygota</taxon>
        <taxon>Neoptera</taxon>
        <taxon>Paraneoptera</taxon>
        <taxon>Hemiptera</taxon>
        <taxon>Heteroptera</taxon>
        <taxon>Panheteroptera</taxon>
        <taxon>Cimicomorpha</taxon>
        <taxon>Cimicidae</taxon>
        <taxon>Cimex</taxon>
    </lineage>
</organism>
<accession>A0A8I6RVD7</accession>
<proteinExistence type="predicted"/>
<sequence length="229" mass="27211">MSSKDARVSPGGLFHSRRTEYSPETQAFLKDLIRESKLSMFQRRKLQESVNKGEPLPLPPNKPVRSVRTEVEENIKYFACPRRRKKDMISESGAYEREQFIPNYSTRNHDLEKKRLQDFMAFGKIITEDKSKVLAKLKAKQHNKDEIDIMIEKDQRYTETLKEIKERLDFLKFMDEKGEKAEYDHVIKQEIAAKMRQLEDMDEGFRIEQRKEYKEIRDRAALKLYGNLS</sequence>